<proteinExistence type="predicted"/>
<accession>A0A517LYF9</accession>
<sequence length="222" mass="24800">MFSPGPRPDTVRTPDGTIMSAPEGWELLPPGDAGLTRRVKAAGTHWVVQEKKGRKMFSRGVWAPAATIARIRADLVAERSTDAYAKRQASSARRREKVQTEYVEDFFAAVVEFLNFHDRHATLADRFAKAVTDHATPVGSGTVARTQRIPVQQRAQAAVIAWMRHQTTAYDSMKIPREKGKRREVRRMLAARSNELLAQYRRGDSPSPHCPLFKSLTNPPAA</sequence>
<keyword evidence="4" id="KW-1185">Reference proteome</keyword>
<dbReference type="RefSeq" id="WP_145344175.1">
    <property type="nucleotide sequence ID" value="NZ_CP036261.1"/>
</dbReference>
<name>A0A517LYF9_9BACT</name>
<feature type="region of interest" description="Disordered" evidence="1">
    <location>
        <begin position="201"/>
        <end position="222"/>
    </location>
</feature>
<organism evidence="3 4">
    <name type="scientific">Rosistilla ulvae</name>
    <dbReference type="NCBI Taxonomy" id="1930277"/>
    <lineage>
        <taxon>Bacteria</taxon>
        <taxon>Pseudomonadati</taxon>
        <taxon>Planctomycetota</taxon>
        <taxon>Planctomycetia</taxon>
        <taxon>Pirellulales</taxon>
        <taxon>Pirellulaceae</taxon>
        <taxon>Rosistilla</taxon>
    </lineage>
</organism>
<feature type="domain" description="DUF2293" evidence="2">
    <location>
        <begin position="116"/>
        <end position="201"/>
    </location>
</feature>
<dbReference type="InterPro" id="IPR018744">
    <property type="entry name" value="DUF2293"/>
</dbReference>
<protein>
    <recommendedName>
        <fullName evidence="2">DUF2293 domain-containing protein</fullName>
    </recommendedName>
</protein>
<gene>
    <name evidence="3" type="ORF">EC9_18400</name>
</gene>
<evidence type="ECO:0000259" key="2">
    <source>
        <dbReference type="Pfam" id="PF10056"/>
    </source>
</evidence>
<dbReference type="KEGG" id="ruv:EC9_18400"/>
<dbReference type="EMBL" id="CP036261">
    <property type="protein sequence ID" value="QDS87661.1"/>
    <property type="molecule type" value="Genomic_DNA"/>
</dbReference>
<dbReference type="Pfam" id="PF10056">
    <property type="entry name" value="DUF2293"/>
    <property type="match status" value="1"/>
</dbReference>
<dbReference type="OrthoDB" id="258268at2"/>
<dbReference type="Proteomes" id="UP000319557">
    <property type="component" value="Chromosome"/>
</dbReference>
<reference evidence="3 4" key="1">
    <citation type="submission" date="2019-02" db="EMBL/GenBank/DDBJ databases">
        <title>Deep-cultivation of Planctomycetes and their phenomic and genomic characterization uncovers novel biology.</title>
        <authorList>
            <person name="Wiegand S."/>
            <person name="Jogler M."/>
            <person name="Boedeker C."/>
            <person name="Pinto D."/>
            <person name="Vollmers J."/>
            <person name="Rivas-Marin E."/>
            <person name="Kohn T."/>
            <person name="Peeters S.H."/>
            <person name="Heuer A."/>
            <person name="Rast P."/>
            <person name="Oberbeckmann S."/>
            <person name="Bunk B."/>
            <person name="Jeske O."/>
            <person name="Meyerdierks A."/>
            <person name="Storesund J.E."/>
            <person name="Kallscheuer N."/>
            <person name="Luecker S."/>
            <person name="Lage O.M."/>
            <person name="Pohl T."/>
            <person name="Merkel B.J."/>
            <person name="Hornburger P."/>
            <person name="Mueller R.-W."/>
            <person name="Bruemmer F."/>
            <person name="Labrenz M."/>
            <person name="Spormann A.M."/>
            <person name="Op den Camp H."/>
            <person name="Overmann J."/>
            <person name="Amann R."/>
            <person name="Jetten M.S.M."/>
            <person name="Mascher T."/>
            <person name="Medema M.H."/>
            <person name="Devos D.P."/>
            <person name="Kaster A.-K."/>
            <person name="Ovreas L."/>
            <person name="Rohde M."/>
            <person name="Galperin M.Y."/>
            <person name="Jogler C."/>
        </authorList>
    </citation>
    <scope>NUCLEOTIDE SEQUENCE [LARGE SCALE GENOMIC DNA]</scope>
    <source>
        <strain evidence="3 4">EC9</strain>
    </source>
</reference>
<evidence type="ECO:0000313" key="4">
    <source>
        <dbReference type="Proteomes" id="UP000319557"/>
    </source>
</evidence>
<evidence type="ECO:0000256" key="1">
    <source>
        <dbReference type="SAM" id="MobiDB-lite"/>
    </source>
</evidence>
<evidence type="ECO:0000313" key="3">
    <source>
        <dbReference type="EMBL" id="QDS87661.1"/>
    </source>
</evidence>
<dbReference type="AlphaFoldDB" id="A0A517LYF9"/>
<feature type="region of interest" description="Disordered" evidence="1">
    <location>
        <begin position="1"/>
        <end position="20"/>
    </location>
</feature>